<feature type="domain" description="SLH" evidence="2">
    <location>
        <begin position="1223"/>
        <end position="1282"/>
    </location>
</feature>
<dbReference type="InterPro" id="IPR051465">
    <property type="entry name" value="Cell_Envelope_Struct_Comp"/>
</dbReference>
<dbReference type="InterPro" id="IPR015943">
    <property type="entry name" value="WD40/YVTN_repeat-like_dom_sf"/>
</dbReference>
<evidence type="ECO:0000313" key="3">
    <source>
        <dbReference type="EMBL" id="NOU63564.1"/>
    </source>
</evidence>
<dbReference type="Pfam" id="PF00395">
    <property type="entry name" value="SLH"/>
    <property type="match status" value="2"/>
</dbReference>
<feature type="signal peptide" evidence="1">
    <location>
        <begin position="1"/>
        <end position="27"/>
    </location>
</feature>
<gene>
    <name evidence="3" type="ORF">GC096_05945</name>
</gene>
<sequence length="1343" mass="148712">MVKKYKLANRIMAIICGFALITPGLPAYLEHTAQAEIPSSTLNLSNKITDWVIDNDRGNIYAISKESNKLFVIDKDQMTLETTLSTGSQPNDIELAGNELYIALSGEYAIQKMQLNDLTKEEKITTLKQPYLLTSDRERIVYTPYVTQGVKEIYSINRDTNIETVLQSPENLQLFWAKNIALHTEKGILYGPNFALDINTLQLKANNIIVGERIVADGEDVFVGNRKLSADRPDVIIGTYEVNMYTDPDQDIITVNNRYVATNHSVYDRNTYSRVDVFSSLTDLVLLDNVGHVYYIPRYTNQLVKQTIATNDPVQPVKEGNSIILNSKVLDWVATDAFIYAITADNNLYTIRKEDMSVVDQKFVGSSPTDIELYEDKLYVALSGSSTIGVVDIVYGNLISHIAIPTTARKVLVKGDQLVYASPLTVVDMVYGNSYQPKATSQPNEVESPITGDAMLLDPVNNRLYVTEYDGNHLYVLDAATYEKVDFVLQLGNLPFSSTAMVLDGTELYYAGVKRDVSNLQAVQATFSEDIIYVDSPYAFARYSVYDSNTGKVLFNLPFAINEVNVEEDGTLYVSEFNPYEMVDHLQRNIIHKFTSIDEFKKYAEHSTRALDAMFVDTSVVSGKISGKLYILPPPVVATALQEYRVFFNNEAGMPVGDNIAGYCGNRDSAGVISCDIQGEVPEQAVYLGIYAVNRGTNKPYNPIQIILWDTPKYLPRELKFIDEDPQSDKVAGKITFLPPEKELSAYEYHFHFVSEDDKLGDSLGSVKAGSSSYAFTVPKNTTIPAGAIGITITVSLNGEEAPYVAFTPLQDRTSVKLNANNISVNNRPAGQQDTVVVNGLQLGDRIFVYNAYGQPIGEGLVEAGSSITINVHELGNSEGYVYVTVQRRDMMDSDPTKVNHSAPSSGNSGGFIGGGGGGMFLMPLVAPEPELVEDTVKITLNSSQIIKEKGDDGKEVTKAIINEEMIEKSLKLIEKEKFTNESKLLINIPENVENLQVEIAASSIIKARQNNEDMVIIVQLSNSSYSLPLKIIDPKHLEENLQSRIEDIGLQIRMRKVDENSIITNAETTGMKLISDLIDFNVVAKAGDKEVIINDFGNTYVKRSITVNRVLNSNETAAVYYDLASRTFSFVPAILSAKDGKTEVTMKRNGNSIYAIVESKKNFVDVRDHWAQREIELLASKFIITGTTPTTFAPEDAVTRAQFAALIVRALGLVTAQALTNFSDVHDTDWYANVIATAAKFNLIEGFEDGTFRPNESVTGEQSTVILHRALAIIDNERSSAENVLSELENVSDWAKASVEALMNAKIIMGQEDAAYSGRKSLNRAQTAVILERMLRYAKFIN</sequence>
<dbReference type="RefSeq" id="WP_171629336.1">
    <property type="nucleotide sequence ID" value="NZ_WHNY01000018.1"/>
</dbReference>
<feature type="domain" description="SLH" evidence="2">
    <location>
        <begin position="1283"/>
        <end position="1343"/>
    </location>
</feature>
<feature type="chain" id="PRO_5046639650" description="SLH domain-containing protein" evidence="1">
    <location>
        <begin position="28"/>
        <end position="1343"/>
    </location>
</feature>
<reference evidence="3 4" key="1">
    <citation type="submission" date="2019-10" db="EMBL/GenBank/DDBJ databases">
        <title>Description of Paenibacillus humi sp. nov.</title>
        <authorList>
            <person name="Carlier A."/>
            <person name="Qi S."/>
        </authorList>
    </citation>
    <scope>NUCLEOTIDE SEQUENCE [LARGE SCALE GENOMIC DNA]</scope>
    <source>
        <strain evidence="3 4">LMG 31461</strain>
    </source>
</reference>
<dbReference type="Gene3D" id="2.130.10.10">
    <property type="entry name" value="YVTN repeat-like/Quinoprotein amine dehydrogenase"/>
    <property type="match status" value="2"/>
</dbReference>
<feature type="domain" description="SLH" evidence="2">
    <location>
        <begin position="1159"/>
        <end position="1222"/>
    </location>
</feature>
<dbReference type="SUPFAM" id="SSF75011">
    <property type="entry name" value="3-carboxy-cis,cis-mucoante lactonizing enzyme"/>
    <property type="match status" value="1"/>
</dbReference>
<name>A0ABX1X5I0_9BACL</name>
<proteinExistence type="predicted"/>
<protein>
    <recommendedName>
        <fullName evidence="2">SLH domain-containing protein</fullName>
    </recommendedName>
</protein>
<keyword evidence="4" id="KW-1185">Reference proteome</keyword>
<keyword evidence="1" id="KW-0732">Signal</keyword>
<evidence type="ECO:0000259" key="2">
    <source>
        <dbReference type="PROSITE" id="PS51272"/>
    </source>
</evidence>
<dbReference type="PANTHER" id="PTHR43308">
    <property type="entry name" value="OUTER MEMBRANE PROTEIN ALPHA-RELATED"/>
    <property type="match status" value="1"/>
</dbReference>
<dbReference type="InterPro" id="IPR001119">
    <property type="entry name" value="SLH_dom"/>
</dbReference>
<dbReference type="PROSITE" id="PS51272">
    <property type="entry name" value="SLH"/>
    <property type="match status" value="3"/>
</dbReference>
<organism evidence="3 4">
    <name type="scientific">Paenibacillus plantarum</name>
    <dbReference type="NCBI Taxonomy" id="2654975"/>
    <lineage>
        <taxon>Bacteria</taxon>
        <taxon>Bacillati</taxon>
        <taxon>Bacillota</taxon>
        <taxon>Bacilli</taxon>
        <taxon>Bacillales</taxon>
        <taxon>Paenibacillaceae</taxon>
        <taxon>Paenibacillus</taxon>
    </lineage>
</organism>
<evidence type="ECO:0000256" key="1">
    <source>
        <dbReference type="SAM" id="SignalP"/>
    </source>
</evidence>
<comment type="caution">
    <text evidence="3">The sequence shown here is derived from an EMBL/GenBank/DDBJ whole genome shotgun (WGS) entry which is preliminary data.</text>
</comment>
<dbReference type="Proteomes" id="UP000653578">
    <property type="component" value="Unassembled WGS sequence"/>
</dbReference>
<dbReference type="EMBL" id="WHNY01000018">
    <property type="protein sequence ID" value="NOU63564.1"/>
    <property type="molecule type" value="Genomic_DNA"/>
</dbReference>
<accession>A0ABX1X5I0</accession>
<dbReference type="PANTHER" id="PTHR43308:SF5">
    <property type="entry name" value="S-LAYER PROTEIN _ PEPTIDOGLYCAN ENDO-BETA-N-ACETYLGLUCOSAMINIDASE"/>
    <property type="match status" value="1"/>
</dbReference>
<evidence type="ECO:0000313" key="4">
    <source>
        <dbReference type="Proteomes" id="UP000653578"/>
    </source>
</evidence>